<proteinExistence type="predicted"/>
<reference evidence="2 3" key="1">
    <citation type="submission" date="2018-11" db="EMBL/GenBank/DDBJ databases">
        <title>Micromonospora sp. PPF5-17, a new actinomycetes isolated from a hot spring soil.</title>
        <authorList>
            <person name="Thawai C."/>
        </authorList>
    </citation>
    <scope>NUCLEOTIDE SEQUENCE [LARGE SCALE GENOMIC DNA]</scope>
    <source>
        <strain evidence="2 3">PPF5-17</strain>
    </source>
</reference>
<evidence type="ECO:0000313" key="3">
    <source>
        <dbReference type="Proteomes" id="UP000280698"/>
    </source>
</evidence>
<feature type="region of interest" description="Disordered" evidence="1">
    <location>
        <begin position="1"/>
        <end position="44"/>
    </location>
</feature>
<sequence>MAVAPFSTGAGSVPGQVSASSREPSRSRTNGPSPLAENTIGRTVARGTMPSDVAFSVVSTGAQESPLRTRVGSIVCSSVSEPSTLRNVCDHSVRAESNSTRRLQTASMRRAAAASGCSSIHAPFGGAGAAAAALAGTASRLAATVAVTAPVIQPRKRPLRVLDTRAGNGHAATSDPRDHV</sequence>
<dbReference type="Proteomes" id="UP000280698">
    <property type="component" value="Unassembled WGS sequence"/>
</dbReference>
<feature type="region of interest" description="Disordered" evidence="1">
    <location>
        <begin position="156"/>
        <end position="180"/>
    </location>
</feature>
<comment type="caution">
    <text evidence="2">The sequence shown here is derived from an EMBL/GenBank/DDBJ whole genome shotgun (WGS) entry which is preliminary data.</text>
</comment>
<name>A0ABX9WDW1_9ACTN</name>
<keyword evidence="3" id="KW-1185">Reference proteome</keyword>
<accession>A0ABX9WDW1</accession>
<evidence type="ECO:0000256" key="1">
    <source>
        <dbReference type="SAM" id="MobiDB-lite"/>
    </source>
</evidence>
<dbReference type="EMBL" id="RJLN01000044">
    <property type="protein sequence ID" value="RNL98005.1"/>
    <property type="molecule type" value="Genomic_DNA"/>
</dbReference>
<organism evidence="2 3">
    <name type="scientific">Micromonospora solifontis</name>
    <dbReference type="NCBI Taxonomy" id="2487138"/>
    <lineage>
        <taxon>Bacteria</taxon>
        <taxon>Bacillati</taxon>
        <taxon>Actinomycetota</taxon>
        <taxon>Actinomycetes</taxon>
        <taxon>Micromonosporales</taxon>
        <taxon>Micromonosporaceae</taxon>
        <taxon>Micromonospora</taxon>
    </lineage>
</organism>
<protein>
    <submittedName>
        <fullName evidence="2">Uncharacterized protein</fullName>
    </submittedName>
</protein>
<evidence type="ECO:0000313" key="2">
    <source>
        <dbReference type="EMBL" id="RNL98005.1"/>
    </source>
</evidence>
<gene>
    <name evidence="2" type="ORF">EFE23_16535</name>
</gene>
<feature type="compositionally biased region" description="Polar residues" evidence="1">
    <location>
        <begin position="15"/>
        <end position="32"/>
    </location>
</feature>